<name>A0ABP9F9K7_9FLAO</name>
<dbReference type="Gene3D" id="3.40.50.150">
    <property type="entry name" value="Vaccinia Virus protein VP39"/>
    <property type="match status" value="1"/>
</dbReference>
<dbReference type="NCBIfam" id="TIGR01444">
    <property type="entry name" value="fkbM_fam"/>
    <property type="match status" value="1"/>
</dbReference>
<evidence type="ECO:0000259" key="1">
    <source>
        <dbReference type="Pfam" id="PF05050"/>
    </source>
</evidence>
<reference evidence="3" key="1">
    <citation type="journal article" date="2019" name="Int. J. Syst. Evol. Microbiol.">
        <title>The Global Catalogue of Microorganisms (GCM) 10K type strain sequencing project: providing services to taxonomists for standard genome sequencing and annotation.</title>
        <authorList>
            <consortium name="The Broad Institute Genomics Platform"/>
            <consortium name="The Broad Institute Genome Sequencing Center for Infectious Disease"/>
            <person name="Wu L."/>
            <person name="Ma J."/>
        </authorList>
    </citation>
    <scope>NUCLEOTIDE SEQUENCE [LARGE SCALE GENOMIC DNA]</scope>
    <source>
        <strain evidence="3">JCM 18274</strain>
    </source>
</reference>
<evidence type="ECO:0000313" key="3">
    <source>
        <dbReference type="Proteomes" id="UP001500433"/>
    </source>
</evidence>
<keyword evidence="3" id="KW-1185">Reference proteome</keyword>
<accession>A0ABP9F9K7</accession>
<dbReference type="InterPro" id="IPR029063">
    <property type="entry name" value="SAM-dependent_MTases_sf"/>
</dbReference>
<gene>
    <name evidence="2" type="ORF">GCM10023311_20900</name>
</gene>
<protein>
    <recommendedName>
        <fullName evidence="1">Methyltransferase FkbM domain-containing protein</fullName>
    </recommendedName>
</protein>
<comment type="caution">
    <text evidence="2">The sequence shown here is derived from an EMBL/GenBank/DDBJ whole genome shotgun (WGS) entry which is preliminary data.</text>
</comment>
<dbReference type="Pfam" id="PF05050">
    <property type="entry name" value="Methyltransf_21"/>
    <property type="match status" value="1"/>
</dbReference>
<dbReference type="EMBL" id="BAABJH010000002">
    <property type="protein sequence ID" value="GAA4895958.1"/>
    <property type="molecule type" value="Genomic_DNA"/>
</dbReference>
<dbReference type="RefSeq" id="WP_345274089.1">
    <property type="nucleotide sequence ID" value="NZ_BAABJH010000002.1"/>
</dbReference>
<organism evidence="2 3">
    <name type="scientific">Flaviramulus aquimarinus</name>
    <dbReference type="NCBI Taxonomy" id="1170456"/>
    <lineage>
        <taxon>Bacteria</taxon>
        <taxon>Pseudomonadati</taxon>
        <taxon>Bacteroidota</taxon>
        <taxon>Flavobacteriia</taxon>
        <taxon>Flavobacteriales</taxon>
        <taxon>Flavobacteriaceae</taxon>
        <taxon>Flaviramulus</taxon>
    </lineage>
</organism>
<dbReference type="SUPFAM" id="SSF53335">
    <property type="entry name" value="S-adenosyl-L-methionine-dependent methyltransferases"/>
    <property type="match status" value="1"/>
</dbReference>
<feature type="domain" description="Methyltransferase FkbM" evidence="1">
    <location>
        <begin position="70"/>
        <end position="223"/>
    </location>
</feature>
<evidence type="ECO:0000313" key="2">
    <source>
        <dbReference type="EMBL" id="GAA4895958.1"/>
    </source>
</evidence>
<dbReference type="Proteomes" id="UP001500433">
    <property type="component" value="Unassembled WGS sequence"/>
</dbReference>
<dbReference type="InterPro" id="IPR006342">
    <property type="entry name" value="FkbM_mtfrase"/>
</dbReference>
<sequence>MIDYLKPILSLIGWLIKLLNIPIKQGGFKIKYPKLMANWERGYLIFGKYELHERKLITKYIKPNDSVLELGACIGVVALTINEILSDKTKQVSIEPNPQMHDYLYENKTTNNGLFNIETCIISKSSEVEFYIGGKAFLSSSTLSGHKKVTIPGKSLDDIINQYFPFTVLVMDIEGGELEFFRSFDLKSSNIRLVIWETHVLPNMLTKKELQECYALLTDQGFSLKEKSSNVEAWTKN</sequence>
<proteinExistence type="predicted"/>